<dbReference type="EMBL" id="SKBN01000320">
    <property type="protein sequence ID" value="TGJ79062.1"/>
    <property type="molecule type" value="Genomic_DNA"/>
</dbReference>
<dbReference type="SUPFAM" id="SSF52266">
    <property type="entry name" value="SGNH hydrolase"/>
    <property type="match status" value="1"/>
</dbReference>
<comment type="caution">
    <text evidence="4">The sequence shown here is derived from an EMBL/GenBank/DDBJ whole genome shotgun (WGS) entry which is preliminary data.</text>
</comment>
<dbReference type="Gene3D" id="3.40.50.1110">
    <property type="entry name" value="SGNH hydrolase"/>
    <property type="match status" value="1"/>
</dbReference>
<feature type="chain" id="PRO_5021264337" description="SGNH hydrolase-type esterase domain-containing protein" evidence="2">
    <location>
        <begin position="20"/>
        <end position="1208"/>
    </location>
</feature>
<evidence type="ECO:0000259" key="3">
    <source>
        <dbReference type="Pfam" id="PF13472"/>
    </source>
</evidence>
<dbReference type="GO" id="GO:0004622">
    <property type="term" value="F:phosphatidylcholine lysophospholipase activity"/>
    <property type="evidence" value="ECO:0007669"/>
    <property type="project" value="TreeGrafter"/>
</dbReference>
<dbReference type="InterPro" id="IPR051532">
    <property type="entry name" value="Ester_Hydrolysis_Enzymes"/>
</dbReference>
<keyword evidence="1 2" id="KW-0732">Signal</keyword>
<dbReference type="Gene3D" id="3.40.390.10">
    <property type="entry name" value="Collagenase (Catalytic Domain)"/>
    <property type="match status" value="1"/>
</dbReference>
<reference evidence="4 5" key="1">
    <citation type="submission" date="2019-03" db="EMBL/GenBank/DDBJ databases">
        <title>Draft genome sequence of Xylaria hypoxylon DSM 108379, a ubiquitous saprotrophic-parasitic fungi on hardwood.</title>
        <authorList>
            <person name="Buettner E."/>
            <person name="Leonhardt S."/>
            <person name="Gebauer A.M."/>
            <person name="Liers C."/>
            <person name="Hofrichter M."/>
            <person name="Kellner H."/>
        </authorList>
    </citation>
    <scope>NUCLEOTIDE SEQUENCE [LARGE SCALE GENOMIC DNA]</scope>
    <source>
        <strain evidence="4 5">DSM 108379</strain>
    </source>
</reference>
<keyword evidence="5" id="KW-1185">Reference proteome</keyword>
<accession>A0A4Z0YRC1</accession>
<dbReference type="Pfam" id="PF13517">
    <property type="entry name" value="FG-GAP_3"/>
    <property type="match status" value="1"/>
</dbReference>
<dbReference type="STRING" id="37992.A0A4Z0YRC1"/>
<gene>
    <name evidence="4" type="ORF">E0Z10_g9703</name>
</gene>
<dbReference type="SUPFAM" id="SSF69318">
    <property type="entry name" value="Integrin alpha N-terminal domain"/>
    <property type="match status" value="1"/>
</dbReference>
<dbReference type="Pfam" id="PF13472">
    <property type="entry name" value="Lipase_GDSL_2"/>
    <property type="match status" value="1"/>
</dbReference>
<dbReference type="GO" id="GO:0008237">
    <property type="term" value="F:metallopeptidase activity"/>
    <property type="evidence" value="ECO:0007669"/>
    <property type="project" value="InterPro"/>
</dbReference>
<feature type="signal peptide" evidence="2">
    <location>
        <begin position="1"/>
        <end position="19"/>
    </location>
</feature>
<dbReference type="InterPro" id="IPR028994">
    <property type="entry name" value="Integrin_alpha_N"/>
</dbReference>
<protein>
    <recommendedName>
        <fullName evidence="3">SGNH hydrolase-type esterase domain-containing protein</fullName>
    </recommendedName>
</protein>
<sequence>MRHLQPLLVLFPLQCLVTAEVWDSPDGPSLYSDGNGPDVYIANPAWEEYPVNESNHTDIQSFITSRDDDTVSISEAQDFYLRVMPLSASITEGMYSSDGNGYRKWLRDQLRYMGWKVNMVGSKNDGTMADNDNEGHPGWYVNQVHGAFTKSANLKPNLILINAGTSPATTTTNMKSMIDEIFETLPDTTVILSTIVQSGKGAAVEACAAATSQQYINLVANTYRGYRIAVADVHSAISMNQLADGTHPTDEGYKIFAAVWWNAISRVVDRIQPPINDGTVNDAEVTKSTTCRKITGTAAGPIKTQQGSGHDDGNYVHYSVDRGIIQSARINKNASYSGVPGSIPDYVFFANVVKGDENADRSQSLDDLILVDIDASRKMTWTFRQNLGAGGSFGSPKNFDVDLVCDLANNYAFADFNGDGLDDFFCIKDKAVVWVSLNRGGNPPKFESIGQVIGASDAEARQVRFADIDGDGRADFCLASGTDVKCSRNGGKFDDHFWQGFSSNAGVRGSVFSAKSGDVPGVFLGDLNGDYRADFLYIGDNGNVDTWVNQRGHGRGIVPEWRSAGRTHAGQADTGIQSNIKFGRIYGSGRLDYIYLKEVDDWYDVHVFENKGTGGTKRKGDGDNYCDMRGTGSDDLVWIYSNGTVDEINTNIHSPPNWGHSTHITLSVPGPRSRIHLADWTGDGKCDVLVQSEAGALTLYENRYDSNANSITFTNRGVVASTGCTAGWGVSMFDRGMRIADIEASGLFNAGQIKFAESWDRANLRFADVENSGRADIVWLNKYSGAGRVYKNNGYASGGAAGGSSFSWSDRGVLYSGVDRGETLHFANLGGLGRADLIQVVPETNVAYTNFNECLGGSGGDNGTVGNPGLPAYSAPDPAEIWTTAPTFASDPYPPYPPLKNDDGSDIAIENLRGTRLYGWDQCGNNWKPIAEAWKEFNSLASQAGIKADIDWNSDAALEFFGATTTTIGNDRKQYIQSIFDAASQMWSYKFTDILNPPLRAVPLEIPLDPGHMQRPGDDPGTVAYVTPNEGSRDYTKVTFCDLFFSDFKPLQTVTDNLNNNQDASARLNLTMWMYNRASVWLHEATHIDFFMGNDVPGRPQVVDLEFEYYKEIRQAYGVRDTKRLANYDYRNGAGLKSAVNADNYNLFALSKWAQTQSKEKKYPFKPYVSTLDFPTGRIWDIEFPPLGLTSDNGVLEFNHFPAPDVEP</sequence>
<dbReference type="SUPFAM" id="SSF55486">
    <property type="entry name" value="Metalloproteases ('zincins'), catalytic domain"/>
    <property type="match status" value="1"/>
</dbReference>
<evidence type="ECO:0000313" key="4">
    <source>
        <dbReference type="EMBL" id="TGJ79062.1"/>
    </source>
</evidence>
<dbReference type="OrthoDB" id="3915838at2759"/>
<dbReference type="InterPro" id="IPR024079">
    <property type="entry name" value="MetalloPept_cat_dom_sf"/>
</dbReference>
<evidence type="ECO:0000256" key="2">
    <source>
        <dbReference type="SAM" id="SignalP"/>
    </source>
</evidence>
<evidence type="ECO:0000256" key="1">
    <source>
        <dbReference type="ARBA" id="ARBA00022729"/>
    </source>
</evidence>
<dbReference type="PANTHER" id="PTHR30383">
    <property type="entry name" value="THIOESTERASE 1/PROTEASE 1/LYSOPHOSPHOLIPASE L1"/>
    <property type="match status" value="1"/>
</dbReference>
<dbReference type="AlphaFoldDB" id="A0A4Z0YRC1"/>
<feature type="domain" description="SGNH hydrolase-type esterase" evidence="3">
    <location>
        <begin position="89"/>
        <end position="255"/>
    </location>
</feature>
<dbReference type="InterPro" id="IPR013517">
    <property type="entry name" value="FG-GAP"/>
</dbReference>
<dbReference type="PANTHER" id="PTHR30383:SF31">
    <property type="entry name" value="SGNH HYDROLASE-TYPE ESTERASE DOMAIN-CONTAINING PROTEIN-RELATED"/>
    <property type="match status" value="1"/>
</dbReference>
<dbReference type="InterPro" id="IPR013830">
    <property type="entry name" value="SGNH_hydro"/>
</dbReference>
<dbReference type="InterPro" id="IPR036514">
    <property type="entry name" value="SGNH_hydro_sf"/>
</dbReference>
<evidence type="ECO:0000313" key="5">
    <source>
        <dbReference type="Proteomes" id="UP000297716"/>
    </source>
</evidence>
<organism evidence="4 5">
    <name type="scientific">Xylaria hypoxylon</name>
    <dbReference type="NCBI Taxonomy" id="37992"/>
    <lineage>
        <taxon>Eukaryota</taxon>
        <taxon>Fungi</taxon>
        <taxon>Dikarya</taxon>
        <taxon>Ascomycota</taxon>
        <taxon>Pezizomycotina</taxon>
        <taxon>Sordariomycetes</taxon>
        <taxon>Xylariomycetidae</taxon>
        <taxon>Xylariales</taxon>
        <taxon>Xylariaceae</taxon>
        <taxon>Xylaria</taxon>
    </lineage>
</organism>
<name>A0A4Z0YRC1_9PEZI</name>
<proteinExistence type="predicted"/>
<dbReference type="Proteomes" id="UP000297716">
    <property type="component" value="Unassembled WGS sequence"/>
</dbReference>